<evidence type="ECO:0000259" key="3">
    <source>
        <dbReference type="PROSITE" id="PS50174"/>
    </source>
</evidence>
<dbReference type="Pfam" id="PF07842">
    <property type="entry name" value="GCFC"/>
    <property type="match status" value="1"/>
</dbReference>
<dbReference type="InterPro" id="IPR045211">
    <property type="entry name" value="TFP11/STIP/Ntr1"/>
</dbReference>
<dbReference type="OrthoDB" id="4822at2759"/>
<keyword evidence="5" id="KW-1185">Reference proteome</keyword>
<dbReference type="PROSITE" id="PS50174">
    <property type="entry name" value="G_PATCH"/>
    <property type="match status" value="1"/>
</dbReference>
<evidence type="ECO:0000256" key="2">
    <source>
        <dbReference type="SAM" id="MobiDB-lite"/>
    </source>
</evidence>
<reference evidence="4" key="1">
    <citation type="journal article" date="2020" name="Stud. Mycol.">
        <title>101 Dothideomycetes genomes: a test case for predicting lifestyles and emergence of pathogens.</title>
        <authorList>
            <person name="Haridas S."/>
            <person name="Albert R."/>
            <person name="Binder M."/>
            <person name="Bloem J."/>
            <person name="Labutti K."/>
            <person name="Salamov A."/>
            <person name="Andreopoulos B."/>
            <person name="Baker S."/>
            <person name="Barry K."/>
            <person name="Bills G."/>
            <person name="Bluhm B."/>
            <person name="Cannon C."/>
            <person name="Castanera R."/>
            <person name="Culley D."/>
            <person name="Daum C."/>
            <person name="Ezra D."/>
            <person name="Gonzalez J."/>
            <person name="Henrissat B."/>
            <person name="Kuo A."/>
            <person name="Liang C."/>
            <person name="Lipzen A."/>
            <person name="Lutzoni F."/>
            <person name="Magnuson J."/>
            <person name="Mondo S."/>
            <person name="Nolan M."/>
            <person name="Ohm R."/>
            <person name="Pangilinan J."/>
            <person name="Park H.-J."/>
            <person name="Ramirez L."/>
            <person name="Alfaro M."/>
            <person name="Sun H."/>
            <person name="Tritt A."/>
            <person name="Yoshinaga Y."/>
            <person name="Zwiers L.-H."/>
            <person name="Turgeon B."/>
            <person name="Goodwin S."/>
            <person name="Spatafora J."/>
            <person name="Crous P."/>
            <person name="Grigoriev I."/>
        </authorList>
    </citation>
    <scope>NUCLEOTIDE SEQUENCE</scope>
    <source>
        <strain evidence="4">CBS 122681</strain>
    </source>
</reference>
<proteinExistence type="inferred from homology"/>
<dbReference type="EMBL" id="MU004320">
    <property type="protein sequence ID" value="KAF2657948.1"/>
    <property type="molecule type" value="Genomic_DNA"/>
</dbReference>
<accession>A0A6A6TG51</accession>
<feature type="compositionally biased region" description="Basic and acidic residues" evidence="2">
    <location>
        <begin position="83"/>
        <end position="99"/>
    </location>
</feature>
<dbReference type="GO" id="GO:0071008">
    <property type="term" value="C:U2-type post-mRNA release spliceosomal complex"/>
    <property type="evidence" value="ECO:0007669"/>
    <property type="project" value="TreeGrafter"/>
</dbReference>
<feature type="compositionally biased region" description="Basic and acidic residues" evidence="2">
    <location>
        <begin position="1"/>
        <end position="13"/>
    </location>
</feature>
<dbReference type="AlphaFoldDB" id="A0A6A6TG51"/>
<protein>
    <submittedName>
        <fullName evidence="4">TFP11-domain-containing protein</fullName>
    </submittedName>
</protein>
<feature type="compositionally biased region" description="Pro residues" evidence="2">
    <location>
        <begin position="609"/>
        <end position="620"/>
    </location>
</feature>
<dbReference type="SMART" id="SM00443">
    <property type="entry name" value="G_patch"/>
    <property type="match status" value="1"/>
</dbReference>
<sequence>MERGSFLKRRGDFAQDSSQKSAKKNNGDAPGGKKMSFAEKMMAKMGHVQGQGLGKEGSGIINPISVQLRPTGVGLGAVKEKTAQAKAEERRAAERRGEVYEDSEEEERQARKRRAKIKKDAGISSGTSTPGGSARVKQKYAVQDLENSGVHVPQGLKEILDATGKETKLLTSTVGLMRSGDVPTNANTKIAERARRDLEAYAEGFNALNEEEFTIQAQETQIQRELDILQSDLLRRDEVITACKELEGEDQWDIVISKLETLCIEHPTEVQSSEVVVAAIHPLFRKEMSDWDPLQDVLEPIAAYIRRVVPHLDADSQSAQVAKAQSGLLHAFAPAKSRKKQTSAYESLIYLYWLPKVRSAIVNDSEFTQHPFHLTSLLETWQPIIPKFVYRNIIDTVVKKLSAIVQQWNARKALKHRNAESLVDDLIPWLPLLPPDQADPTSASGLLSDAKRKFRALLDTADLDRGARVNLEKFRPLVGTRLYDRMLVNHLLPRLASVLKTEFEVNPAEQDLQPLKQVLAYTPRFKLEVMGELISAHFFPKFLSTLHLWLTSDGVDLSEVGAWYQWWREQLAQFNDLSVVSNKWDKALEMINAALDLGDRAKTDLPFPQAEPDPSMPGTPQPSTEMPKEAQSAQKPVEELTFKDIVEAFCAEEDLLMIPMREAHDATGLPLHRITASATGRGGVVVYMKGDVLYAQNKKEKSVWEPVGLEDGLVRRAEGK</sequence>
<name>A0A6A6TG51_9PLEO</name>
<gene>
    <name evidence="4" type="ORF">K491DRAFT_690677</name>
</gene>
<evidence type="ECO:0000313" key="5">
    <source>
        <dbReference type="Proteomes" id="UP000799324"/>
    </source>
</evidence>
<dbReference type="InterPro" id="IPR022783">
    <property type="entry name" value="GCFC_dom"/>
</dbReference>
<dbReference type="InterPro" id="IPR000467">
    <property type="entry name" value="G_patch_dom"/>
</dbReference>
<dbReference type="GO" id="GO:0000390">
    <property type="term" value="P:spliceosomal complex disassembly"/>
    <property type="evidence" value="ECO:0007669"/>
    <property type="project" value="InterPro"/>
</dbReference>
<dbReference type="Pfam" id="PF01585">
    <property type="entry name" value="G-patch"/>
    <property type="match status" value="1"/>
</dbReference>
<feature type="region of interest" description="Disordered" evidence="2">
    <location>
        <begin position="602"/>
        <end position="634"/>
    </location>
</feature>
<feature type="domain" description="G-patch" evidence="3">
    <location>
        <begin position="34"/>
        <end position="80"/>
    </location>
</feature>
<dbReference type="PANTHER" id="PTHR23329">
    <property type="entry name" value="TUFTELIN-INTERACTING PROTEIN 11-RELATED"/>
    <property type="match status" value="1"/>
</dbReference>
<dbReference type="PANTHER" id="PTHR23329:SF1">
    <property type="entry name" value="TUFTELIN-INTERACTING PROTEIN 11"/>
    <property type="match status" value="1"/>
</dbReference>
<organism evidence="4 5">
    <name type="scientific">Lophiostoma macrostomum CBS 122681</name>
    <dbReference type="NCBI Taxonomy" id="1314788"/>
    <lineage>
        <taxon>Eukaryota</taxon>
        <taxon>Fungi</taxon>
        <taxon>Dikarya</taxon>
        <taxon>Ascomycota</taxon>
        <taxon>Pezizomycotina</taxon>
        <taxon>Dothideomycetes</taxon>
        <taxon>Pleosporomycetidae</taxon>
        <taxon>Pleosporales</taxon>
        <taxon>Lophiostomataceae</taxon>
        <taxon>Lophiostoma</taxon>
    </lineage>
</organism>
<dbReference type="Proteomes" id="UP000799324">
    <property type="component" value="Unassembled WGS sequence"/>
</dbReference>
<comment type="similarity">
    <text evidence="1">Belongs to the TFP11/STIP family.</text>
</comment>
<feature type="compositionally biased region" description="Low complexity" evidence="2">
    <location>
        <begin position="122"/>
        <end position="133"/>
    </location>
</feature>
<dbReference type="GO" id="GO:0003676">
    <property type="term" value="F:nucleic acid binding"/>
    <property type="evidence" value="ECO:0007669"/>
    <property type="project" value="InterPro"/>
</dbReference>
<evidence type="ECO:0000313" key="4">
    <source>
        <dbReference type="EMBL" id="KAF2657948.1"/>
    </source>
</evidence>
<feature type="region of interest" description="Disordered" evidence="2">
    <location>
        <begin position="1"/>
        <end position="39"/>
    </location>
</feature>
<evidence type="ECO:0000256" key="1">
    <source>
        <dbReference type="ARBA" id="ARBA00010900"/>
    </source>
</evidence>
<feature type="region of interest" description="Disordered" evidence="2">
    <location>
        <begin position="83"/>
        <end position="136"/>
    </location>
</feature>